<evidence type="ECO:0000313" key="12">
    <source>
        <dbReference type="Ensembl" id="ENSECRP00000013814.1"/>
    </source>
</evidence>
<gene>
    <name evidence="12" type="primary">si:dkey-3k24.8</name>
</gene>
<evidence type="ECO:0000256" key="9">
    <source>
        <dbReference type="RuleBase" id="RU000688"/>
    </source>
</evidence>
<comment type="similarity">
    <text evidence="9">Belongs to the G-protein coupled receptor 1 family.</text>
</comment>
<keyword evidence="8 9" id="KW-0807">Transducer</keyword>
<dbReference type="Gene3D" id="1.20.1070.10">
    <property type="entry name" value="Rhodopsin 7-helix transmembrane proteins"/>
    <property type="match status" value="1"/>
</dbReference>
<name>A0A8C4SA12_ERPCA</name>
<keyword evidence="3 10" id="KW-1133">Transmembrane helix</keyword>
<dbReference type="OrthoDB" id="6069656at2759"/>
<sequence>MSEEEAVGKFPQTVTEVFDVDPLAIMTNSTVNWFFVGAYSFIFIVGLILNLIALIIFCCYIKSRSTATVYMVNLVFADLLLLISLPLRIYFYAGGFLREGICIAVGMFMFINMYGSIFLLACINWDRFLAICFPMNMRIKEVRKKAFFFCLGAWILAVGPSIAIKMNNKNATNECFNNKPIFATQTGAVVSTMIVGFGIPLLSMIICSIAIVKALAKSMAAHTELVNKKKIHRMLVVNITLFLLCFLPYHTMLLFLPRYEFGNKMKLFYQISLLLACANTMLDPIVYYFVTKTFRESVSMKPLRRRMCAFNSSSSDETKHFKMPLNT</sequence>
<evidence type="ECO:0000256" key="3">
    <source>
        <dbReference type="ARBA" id="ARBA00022989"/>
    </source>
</evidence>
<evidence type="ECO:0000256" key="5">
    <source>
        <dbReference type="ARBA" id="ARBA00023136"/>
    </source>
</evidence>
<dbReference type="GeneTree" id="ENSGT01040000240444"/>
<feature type="transmembrane region" description="Helical" evidence="10">
    <location>
        <begin position="69"/>
        <end position="91"/>
    </location>
</feature>
<dbReference type="PROSITE" id="PS50262">
    <property type="entry name" value="G_PROTEIN_RECEP_F1_2"/>
    <property type="match status" value="1"/>
</dbReference>
<evidence type="ECO:0000256" key="1">
    <source>
        <dbReference type="ARBA" id="ARBA00004141"/>
    </source>
</evidence>
<dbReference type="InterPro" id="IPR017452">
    <property type="entry name" value="GPCR_Rhodpsn_7TM"/>
</dbReference>
<evidence type="ECO:0000256" key="7">
    <source>
        <dbReference type="ARBA" id="ARBA00023180"/>
    </source>
</evidence>
<dbReference type="GO" id="GO:0035025">
    <property type="term" value="P:positive regulation of Rho protein signal transduction"/>
    <property type="evidence" value="ECO:0007669"/>
    <property type="project" value="TreeGrafter"/>
</dbReference>
<keyword evidence="7" id="KW-0325">Glycoprotein</keyword>
<keyword evidence="13" id="KW-1185">Reference proteome</keyword>
<evidence type="ECO:0000259" key="11">
    <source>
        <dbReference type="PROSITE" id="PS50262"/>
    </source>
</evidence>
<evidence type="ECO:0000256" key="8">
    <source>
        <dbReference type="ARBA" id="ARBA00023224"/>
    </source>
</evidence>
<evidence type="ECO:0000313" key="13">
    <source>
        <dbReference type="Proteomes" id="UP000694620"/>
    </source>
</evidence>
<reference evidence="12" key="2">
    <citation type="submission" date="2025-08" db="UniProtKB">
        <authorList>
            <consortium name="Ensembl"/>
        </authorList>
    </citation>
    <scope>IDENTIFICATION</scope>
</reference>
<keyword evidence="2 9" id="KW-0812">Transmembrane</keyword>
<dbReference type="GO" id="GO:0005886">
    <property type="term" value="C:plasma membrane"/>
    <property type="evidence" value="ECO:0007669"/>
    <property type="project" value="TreeGrafter"/>
</dbReference>
<dbReference type="GO" id="GO:0007200">
    <property type="term" value="P:phospholipase C-activating G protein-coupled receptor signaling pathway"/>
    <property type="evidence" value="ECO:0007669"/>
    <property type="project" value="TreeGrafter"/>
</dbReference>
<dbReference type="Ensembl" id="ENSECRT00000014052.1">
    <property type="protein sequence ID" value="ENSECRP00000013814.1"/>
    <property type="gene ID" value="ENSECRG00000009207.1"/>
</dbReference>
<reference evidence="12" key="1">
    <citation type="submission" date="2021-06" db="EMBL/GenBank/DDBJ databases">
        <authorList>
            <consortium name="Wellcome Sanger Institute Data Sharing"/>
        </authorList>
    </citation>
    <scope>NUCLEOTIDE SEQUENCE [LARGE SCALE GENOMIC DNA]</scope>
</reference>
<feature type="transmembrane region" description="Helical" evidence="10">
    <location>
        <begin position="33"/>
        <end position="57"/>
    </location>
</feature>
<accession>A0A8C4SA12</accession>
<feature type="transmembrane region" description="Helical" evidence="10">
    <location>
        <begin position="103"/>
        <end position="125"/>
    </location>
</feature>
<dbReference type="PRINTS" id="PR00237">
    <property type="entry name" value="GPCRRHODOPSN"/>
</dbReference>
<evidence type="ECO:0000256" key="2">
    <source>
        <dbReference type="ARBA" id="ARBA00022692"/>
    </source>
</evidence>
<dbReference type="SUPFAM" id="SSF81321">
    <property type="entry name" value="Family A G protein-coupled receptor-like"/>
    <property type="match status" value="1"/>
</dbReference>
<reference evidence="12" key="3">
    <citation type="submission" date="2025-09" db="UniProtKB">
        <authorList>
            <consortium name="Ensembl"/>
        </authorList>
    </citation>
    <scope>IDENTIFICATION</scope>
</reference>
<keyword evidence="6 9" id="KW-0675">Receptor</keyword>
<dbReference type="PRINTS" id="PR01157">
    <property type="entry name" value="P2YPURNOCPTR"/>
</dbReference>
<dbReference type="CDD" id="cd14982">
    <property type="entry name" value="7tmA_purinoceptor-like"/>
    <property type="match status" value="1"/>
</dbReference>
<dbReference type="Proteomes" id="UP000694620">
    <property type="component" value="Chromosome 3"/>
</dbReference>
<feature type="transmembrane region" description="Helical" evidence="10">
    <location>
        <begin position="235"/>
        <end position="255"/>
    </location>
</feature>
<evidence type="ECO:0000256" key="6">
    <source>
        <dbReference type="ARBA" id="ARBA00023170"/>
    </source>
</evidence>
<feature type="transmembrane region" description="Helical" evidence="10">
    <location>
        <begin position="188"/>
        <end position="215"/>
    </location>
</feature>
<keyword evidence="4 9" id="KW-0297">G-protein coupled receptor</keyword>
<proteinExistence type="inferred from homology"/>
<dbReference type="PANTHER" id="PTHR24232">
    <property type="entry name" value="G-PROTEIN COUPLED RECEPTOR"/>
    <property type="match status" value="1"/>
</dbReference>
<evidence type="ECO:0000256" key="10">
    <source>
        <dbReference type="SAM" id="Phobius"/>
    </source>
</evidence>
<evidence type="ECO:0000256" key="4">
    <source>
        <dbReference type="ARBA" id="ARBA00023040"/>
    </source>
</evidence>
<dbReference type="Pfam" id="PF00001">
    <property type="entry name" value="7tm_1"/>
    <property type="match status" value="1"/>
</dbReference>
<keyword evidence="5 10" id="KW-0472">Membrane</keyword>
<comment type="subcellular location">
    <subcellularLocation>
        <location evidence="1">Membrane</location>
        <topology evidence="1">Multi-pass membrane protein</topology>
    </subcellularLocation>
</comment>
<dbReference type="InterPro" id="IPR000276">
    <property type="entry name" value="GPCR_Rhodpsn"/>
</dbReference>
<protein>
    <submittedName>
        <fullName evidence="12">Lysophosphatidic acid receptor 6-like</fullName>
    </submittedName>
</protein>
<dbReference type="PANTHER" id="PTHR24232:SF112">
    <property type="entry name" value="LYSOPHOSPHATIDIC ACID RECEPTOR 6-LIKE"/>
    <property type="match status" value="1"/>
</dbReference>
<dbReference type="GO" id="GO:0004930">
    <property type="term" value="F:G protein-coupled receptor activity"/>
    <property type="evidence" value="ECO:0007669"/>
    <property type="project" value="UniProtKB-KW"/>
</dbReference>
<dbReference type="PROSITE" id="PS00237">
    <property type="entry name" value="G_PROTEIN_RECEP_F1_1"/>
    <property type="match status" value="1"/>
</dbReference>
<organism evidence="12 13">
    <name type="scientific">Erpetoichthys calabaricus</name>
    <name type="common">Rope fish</name>
    <name type="synonym">Calamoichthys calabaricus</name>
    <dbReference type="NCBI Taxonomy" id="27687"/>
    <lineage>
        <taxon>Eukaryota</taxon>
        <taxon>Metazoa</taxon>
        <taxon>Chordata</taxon>
        <taxon>Craniata</taxon>
        <taxon>Vertebrata</taxon>
        <taxon>Euteleostomi</taxon>
        <taxon>Actinopterygii</taxon>
        <taxon>Polypteriformes</taxon>
        <taxon>Polypteridae</taxon>
        <taxon>Erpetoichthys</taxon>
    </lineage>
</organism>
<feature type="transmembrane region" description="Helical" evidence="10">
    <location>
        <begin position="146"/>
        <end position="164"/>
    </location>
</feature>
<dbReference type="AlphaFoldDB" id="A0A8C4SA12"/>
<feature type="transmembrane region" description="Helical" evidence="10">
    <location>
        <begin position="267"/>
        <end position="290"/>
    </location>
</feature>
<feature type="domain" description="G-protein coupled receptors family 1 profile" evidence="11">
    <location>
        <begin position="49"/>
        <end position="287"/>
    </location>
</feature>